<keyword evidence="2" id="KW-1185">Reference proteome</keyword>
<proteinExistence type="predicted"/>
<organism evidence="1 2">
    <name type="scientific">Hymenobacter bucti</name>
    <dbReference type="NCBI Taxonomy" id="1844114"/>
    <lineage>
        <taxon>Bacteria</taxon>
        <taxon>Pseudomonadati</taxon>
        <taxon>Bacteroidota</taxon>
        <taxon>Cytophagia</taxon>
        <taxon>Cytophagales</taxon>
        <taxon>Hymenobacteraceae</taxon>
        <taxon>Hymenobacter</taxon>
    </lineage>
</organism>
<dbReference type="Proteomes" id="UP001597197">
    <property type="component" value="Unassembled WGS sequence"/>
</dbReference>
<accession>A0ABW4R2B1</accession>
<sequence length="865" mass="92796">MSAIAYRVGTHAQFRQSLLARLAAAGPALNAFTTRHGDDFTVGLLDAWSTVADVLTFYQERIANESFLRTATERFSVLEMARLIGYELQPGVAASAYLAFTLDDTAGAFAPQLVPGTTFNGQADLASTTITPELKVQSIPGPGELVQTFETIETIEARAEWNAMKPRLTQPQPLSVTMGVLLLQGTGYALKQGDVILINKTKLRKILNVSLDETAKTTRVDFVAEASFPAYVAPASPAGQVSAYLKKPALTGLTVKQLLQSTWREGDIAAMISANRWSATMLATSFSAPPAPPKTTAENGVQAFRKRAFFFGYNAPYKVVYTGTIPGFQEWAVSECATRIFLDTAYEELLPGGVIAIQGADEKLEDVKRIIDVQQVDVRARTDYGLSIKSTALTVAGDWRQLIASSLSSLASLRGLTVYAQSEPLTVADIPIVDLIEGNSLTLGRYYPGLRTGQKLLLIGTPSDLPGVVASEVLIIKDVSVTQGFTIIGLEKALTNAYVRSSVTFNGNVALATQGETVRESLGSGNASQVFQRFVLRQPPLTYLSGATTSGAATTLEIRVNEVLWHEAASLLGLGPQEKVYTTHTDNEGKTTVMFGDGITGARLPTGTENVKVKYRKGLGLDNLVNANQLSQLVSRPLGVKGVNNPLAAQGGAEQETLDDARRNAPLQVLTLGRIVSLQDYADFARSFAGIDKALATWTWVGQRRRVFVTVAGSSGAIVDEQGMLYKNLLQATRQAGDPNVSVVIATYDPVYFQVAASVKVNPDYLPATVLPAVEAALRQQLSFAARDFGQPLAQSTVVAVIQRVPGVVAVELEALFRTDQEDAGTGAGLTQPLEATVPRPGDRTVLAAELLLLDPRPVKLRLMS</sequence>
<protein>
    <submittedName>
        <fullName evidence="1">Baseplate assembly protein</fullName>
    </submittedName>
</protein>
<dbReference type="NCBIfam" id="TIGR02243">
    <property type="entry name" value="putative baseplate assembly protein"/>
    <property type="match status" value="1"/>
</dbReference>
<evidence type="ECO:0000313" key="1">
    <source>
        <dbReference type="EMBL" id="MFD1875730.1"/>
    </source>
</evidence>
<dbReference type="EMBL" id="JBHUFD010000019">
    <property type="protein sequence ID" value="MFD1875730.1"/>
    <property type="molecule type" value="Genomic_DNA"/>
</dbReference>
<reference evidence="2" key="1">
    <citation type="journal article" date="2019" name="Int. J. Syst. Evol. Microbiol.">
        <title>The Global Catalogue of Microorganisms (GCM) 10K type strain sequencing project: providing services to taxonomists for standard genome sequencing and annotation.</title>
        <authorList>
            <consortium name="The Broad Institute Genomics Platform"/>
            <consortium name="The Broad Institute Genome Sequencing Center for Infectious Disease"/>
            <person name="Wu L."/>
            <person name="Ma J."/>
        </authorList>
    </citation>
    <scope>NUCLEOTIDE SEQUENCE [LARGE SCALE GENOMIC DNA]</scope>
    <source>
        <strain evidence="2">CGMCC 1.15795</strain>
    </source>
</reference>
<dbReference type="InterPro" id="IPR011749">
    <property type="entry name" value="CHP02243"/>
</dbReference>
<comment type="caution">
    <text evidence="1">The sequence shown here is derived from an EMBL/GenBank/DDBJ whole genome shotgun (WGS) entry which is preliminary data.</text>
</comment>
<evidence type="ECO:0000313" key="2">
    <source>
        <dbReference type="Proteomes" id="UP001597197"/>
    </source>
</evidence>
<gene>
    <name evidence="1" type="ORF">ACFSDX_25090</name>
</gene>
<dbReference type="RefSeq" id="WP_382318712.1">
    <property type="nucleotide sequence ID" value="NZ_JBHUFD010000019.1"/>
</dbReference>
<name>A0ABW4R2B1_9BACT</name>